<gene>
    <name evidence="2" type="ORF">G2W53_016251</name>
</gene>
<comment type="caution">
    <text evidence="2">The sequence shown here is derived from an EMBL/GenBank/DDBJ whole genome shotgun (WGS) entry which is preliminary data.</text>
</comment>
<dbReference type="Proteomes" id="UP000634136">
    <property type="component" value="Unassembled WGS sequence"/>
</dbReference>
<evidence type="ECO:0000256" key="1">
    <source>
        <dbReference type="SAM" id="MobiDB-lite"/>
    </source>
</evidence>
<feature type="region of interest" description="Disordered" evidence="1">
    <location>
        <begin position="1"/>
        <end position="38"/>
    </location>
</feature>
<evidence type="ECO:0000313" key="3">
    <source>
        <dbReference type="Proteomes" id="UP000634136"/>
    </source>
</evidence>
<dbReference type="AlphaFoldDB" id="A0A834TPH4"/>
<name>A0A834TPH4_9FABA</name>
<sequence>MLMRMKKWSKKGERKHKASRRADAQCARGRGREGGAQI</sequence>
<evidence type="ECO:0000313" key="2">
    <source>
        <dbReference type="EMBL" id="KAF7825087.1"/>
    </source>
</evidence>
<proteinExistence type="predicted"/>
<feature type="compositionally biased region" description="Basic residues" evidence="1">
    <location>
        <begin position="1"/>
        <end position="19"/>
    </location>
</feature>
<organism evidence="2 3">
    <name type="scientific">Senna tora</name>
    <dbReference type="NCBI Taxonomy" id="362788"/>
    <lineage>
        <taxon>Eukaryota</taxon>
        <taxon>Viridiplantae</taxon>
        <taxon>Streptophyta</taxon>
        <taxon>Embryophyta</taxon>
        <taxon>Tracheophyta</taxon>
        <taxon>Spermatophyta</taxon>
        <taxon>Magnoliopsida</taxon>
        <taxon>eudicotyledons</taxon>
        <taxon>Gunneridae</taxon>
        <taxon>Pentapetalae</taxon>
        <taxon>rosids</taxon>
        <taxon>fabids</taxon>
        <taxon>Fabales</taxon>
        <taxon>Fabaceae</taxon>
        <taxon>Caesalpinioideae</taxon>
        <taxon>Cassia clade</taxon>
        <taxon>Senna</taxon>
    </lineage>
</organism>
<protein>
    <submittedName>
        <fullName evidence="2">Uncharacterized protein</fullName>
    </submittedName>
</protein>
<dbReference type="EMBL" id="JAAIUW010000006">
    <property type="protein sequence ID" value="KAF7825087.1"/>
    <property type="molecule type" value="Genomic_DNA"/>
</dbReference>
<keyword evidence="3" id="KW-1185">Reference proteome</keyword>
<accession>A0A834TPH4</accession>
<reference evidence="2" key="1">
    <citation type="submission" date="2020-09" db="EMBL/GenBank/DDBJ databases">
        <title>Genome-Enabled Discovery of Anthraquinone Biosynthesis in Senna tora.</title>
        <authorList>
            <person name="Kang S.-H."/>
            <person name="Pandey R.P."/>
            <person name="Lee C.-M."/>
            <person name="Sim J.-S."/>
            <person name="Jeong J.-T."/>
            <person name="Choi B.-S."/>
            <person name="Jung M."/>
            <person name="Ginzburg D."/>
            <person name="Zhao K."/>
            <person name="Won S.Y."/>
            <person name="Oh T.-J."/>
            <person name="Yu Y."/>
            <person name="Kim N.-H."/>
            <person name="Lee O.R."/>
            <person name="Lee T.-H."/>
            <person name="Bashyal P."/>
            <person name="Kim T.-S."/>
            <person name="Lee W.-H."/>
            <person name="Kawkins C."/>
            <person name="Kim C.-K."/>
            <person name="Kim J.S."/>
            <person name="Ahn B.O."/>
            <person name="Rhee S.Y."/>
            <person name="Sohng J.K."/>
        </authorList>
    </citation>
    <scope>NUCLEOTIDE SEQUENCE</scope>
    <source>
        <tissue evidence="2">Leaf</tissue>
    </source>
</reference>